<proteinExistence type="predicted"/>
<gene>
    <name evidence="1" type="ORF">IHE29_03200</name>
</gene>
<reference evidence="1 2" key="1">
    <citation type="submission" date="2020-09" db="EMBL/GenBank/DDBJ databases">
        <title>Genome sequences of Mycetohabitans spp.</title>
        <authorList>
            <person name="Carter M.E."/>
            <person name="Carpenter S.C.D."/>
            <person name="Bogdanove A.J."/>
        </authorList>
    </citation>
    <scope>NUCLEOTIDE SEQUENCE [LARGE SCALE GENOMIC DNA]</scope>
    <source>
        <strain evidence="1 2">B12</strain>
    </source>
</reference>
<dbReference type="EMBL" id="CP062176">
    <property type="protein sequence ID" value="WXK38336.1"/>
    <property type="molecule type" value="Genomic_DNA"/>
</dbReference>
<organism evidence="1 2">
    <name type="scientific">Mycetohabitans rhizoxinica</name>
    <dbReference type="NCBI Taxonomy" id="412963"/>
    <lineage>
        <taxon>Bacteria</taxon>
        <taxon>Pseudomonadati</taxon>
        <taxon>Pseudomonadota</taxon>
        <taxon>Betaproteobacteria</taxon>
        <taxon>Burkholderiales</taxon>
        <taxon>Burkholderiaceae</taxon>
        <taxon>Mycetohabitans</taxon>
    </lineage>
</organism>
<evidence type="ECO:0000313" key="2">
    <source>
        <dbReference type="Proteomes" id="UP001493153"/>
    </source>
</evidence>
<accession>A0ABZ2PTC3</accession>
<protein>
    <recommendedName>
        <fullName evidence="3">Baseplate protein J-like domain-containing protein</fullName>
    </recommendedName>
</protein>
<keyword evidence="2" id="KW-1185">Reference proteome</keyword>
<evidence type="ECO:0000313" key="1">
    <source>
        <dbReference type="EMBL" id="WXK38336.1"/>
    </source>
</evidence>
<evidence type="ECO:0008006" key="3">
    <source>
        <dbReference type="Google" id="ProtNLM"/>
    </source>
</evidence>
<name>A0ABZ2PTC3_9BURK</name>
<sequence length="963" mass="108755">MDDAEQEYDAIHFDSLWATALDTLRTLAGQQWTEFGEHDPGVTFLQALTYNVADLAYRHTHPLKDLLTLNPADVQRREEKNRKRIFPLTFGPDWALTCSPVTENDYRRAILDLRSDEATQAEALSQGFYFMDAQLVREPFDLKQIYSYRYDENNRRFRFDFNLPSNHSQLETNQFFLLGGYHLYVAKQRGIDEEEAKEALQTCLQNNRNLCEQVRRIIWLEPQNVDVQIDIELDDEWQDPVKTMAAIYQQVDACISSPTMRTGARQLIEQGIPAEAVYDGPRLQNGWITSIPVPVDYTQSRVVDISGLAQSLLALAGVDRMMKLQIGDIPSWTMMIDPACYPVAWGDDPIASLTGNTGESPKVRLFKRGELQTIDPDALKQAIQDAQPSIVTDTPTGVPIGRWRGNTYAPASNRIPPCYGLQDDIKHQGVDEKNRLQRQYQFFLPFEQWIANGIAQAANVAKLLAFDRYTLKQASPGNVWGYQWPYLPNSRLNDLFDHWKKDLTDCMVERSEDGVKELAIIDYLLGYFGVQQGLGVLRDKARLREFIQLQQGYLEHFCTLTYNRANVQIGQISDLQKRIAARLGIGAELFALTRGDKLNNLPFYLIEYWLLLPPQTRKSIQLGPASNAVIEFLDEQETEKKALALSFVKGADVPEIGQIFKMTVAGGSPPPDVSAYPWAVVSNVKADGGSITLSFDLQHNNQLYVDAEYILDGVSNKAWQLSCETLSEWMWGVDYPLVYAADQSGLLDNQRKRCQIASSATAIQIGDTIAIPSNPNIPGDSIKVVVEQVNISQGTFVAKCGNGTQWPGTNGDGKTLRRCYVERSLPLTDQFSFSIGVVLNRDNDWFSPSSKPSDVIEWVEQVVRDEVPCHIQSTVHWLNRSAFRSFGHAYNGWQNSDCPFGNEAYQLLELLSLSRLPDQPAGIGTVSLYKTDGDVHLNPDGTYQDEEAIKKNEVMYILTDKQY</sequence>
<dbReference type="Proteomes" id="UP001493153">
    <property type="component" value="Chromosome"/>
</dbReference>
<dbReference type="RefSeq" id="WP_338911214.1">
    <property type="nucleotide sequence ID" value="NZ_CP062176.1"/>
</dbReference>